<feature type="compositionally biased region" description="Low complexity" evidence="2">
    <location>
        <begin position="547"/>
        <end position="556"/>
    </location>
</feature>
<feature type="compositionally biased region" description="Basic and acidic residues" evidence="2">
    <location>
        <begin position="741"/>
        <end position="763"/>
    </location>
</feature>
<dbReference type="STRING" id="312017.Q24DQ7"/>
<feature type="compositionally biased region" description="Acidic residues" evidence="2">
    <location>
        <begin position="728"/>
        <end position="740"/>
    </location>
</feature>
<feature type="compositionally biased region" description="Low complexity" evidence="2">
    <location>
        <begin position="905"/>
        <end position="919"/>
    </location>
</feature>
<evidence type="ECO:0000256" key="2">
    <source>
        <dbReference type="SAM" id="MobiDB-lite"/>
    </source>
</evidence>
<feature type="compositionally biased region" description="Low complexity" evidence="2">
    <location>
        <begin position="503"/>
        <end position="522"/>
    </location>
</feature>
<feature type="compositionally biased region" description="Polar residues" evidence="2">
    <location>
        <begin position="466"/>
        <end position="476"/>
    </location>
</feature>
<feature type="compositionally biased region" description="Basic and acidic residues" evidence="2">
    <location>
        <begin position="629"/>
        <end position="651"/>
    </location>
</feature>
<evidence type="ECO:0000313" key="4">
    <source>
        <dbReference type="Proteomes" id="UP000009168"/>
    </source>
</evidence>
<feature type="region of interest" description="Disordered" evidence="2">
    <location>
        <begin position="466"/>
        <end position="652"/>
    </location>
</feature>
<feature type="region of interest" description="Disordered" evidence="2">
    <location>
        <begin position="1"/>
        <end position="29"/>
    </location>
</feature>
<feature type="region of interest" description="Disordered" evidence="2">
    <location>
        <begin position="966"/>
        <end position="1008"/>
    </location>
</feature>
<feature type="compositionally biased region" description="Polar residues" evidence="2">
    <location>
        <begin position="405"/>
        <end position="418"/>
    </location>
</feature>
<keyword evidence="1" id="KW-0175">Coiled coil</keyword>
<feature type="compositionally biased region" description="Low complexity" evidence="2">
    <location>
        <begin position="604"/>
        <end position="614"/>
    </location>
</feature>
<dbReference type="Proteomes" id="UP000009168">
    <property type="component" value="Unassembled WGS sequence"/>
</dbReference>
<feature type="compositionally biased region" description="Basic and acidic residues" evidence="2">
    <location>
        <begin position="579"/>
        <end position="589"/>
    </location>
</feature>
<gene>
    <name evidence="3" type="ORF">TTHERM_00790800</name>
</gene>
<protein>
    <submittedName>
        <fullName evidence="3">Uncharacterized protein</fullName>
    </submittedName>
</protein>
<name>Q24DQ7_TETTS</name>
<reference evidence="4" key="1">
    <citation type="journal article" date="2006" name="PLoS Biol.">
        <title>Macronuclear genome sequence of the ciliate Tetrahymena thermophila, a model eukaryote.</title>
        <authorList>
            <person name="Eisen J.A."/>
            <person name="Coyne R.S."/>
            <person name="Wu M."/>
            <person name="Wu D."/>
            <person name="Thiagarajan M."/>
            <person name="Wortman J.R."/>
            <person name="Badger J.H."/>
            <person name="Ren Q."/>
            <person name="Amedeo P."/>
            <person name="Jones K.M."/>
            <person name="Tallon L.J."/>
            <person name="Delcher A.L."/>
            <person name="Salzberg S.L."/>
            <person name="Silva J.C."/>
            <person name="Haas B.J."/>
            <person name="Majoros W.H."/>
            <person name="Farzad M."/>
            <person name="Carlton J.M."/>
            <person name="Smith R.K. Jr."/>
            <person name="Garg J."/>
            <person name="Pearlman R.E."/>
            <person name="Karrer K.M."/>
            <person name="Sun L."/>
            <person name="Manning G."/>
            <person name="Elde N.C."/>
            <person name="Turkewitz A.P."/>
            <person name="Asai D.J."/>
            <person name="Wilkes D.E."/>
            <person name="Wang Y."/>
            <person name="Cai H."/>
            <person name="Collins K."/>
            <person name="Stewart B.A."/>
            <person name="Lee S.R."/>
            <person name="Wilamowska K."/>
            <person name="Weinberg Z."/>
            <person name="Ruzzo W.L."/>
            <person name="Wloga D."/>
            <person name="Gaertig J."/>
            <person name="Frankel J."/>
            <person name="Tsao C.-C."/>
            <person name="Gorovsky M.A."/>
            <person name="Keeling P.J."/>
            <person name="Waller R.F."/>
            <person name="Patron N.J."/>
            <person name="Cherry J.M."/>
            <person name="Stover N.A."/>
            <person name="Krieger C.J."/>
            <person name="del Toro C."/>
            <person name="Ryder H.F."/>
            <person name="Williamson S.C."/>
            <person name="Barbeau R.A."/>
            <person name="Hamilton E.P."/>
            <person name="Orias E."/>
        </authorList>
    </citation>
    <scope>NUCLEOTIDE SEQUENCE [LARGE SCALE GENOMIC DNA]</scope>
    <source>
        <strain evidence="4">SB210</strain>
    </source>
</reference>
<feature type="region of interest" description="Disordered" evidence="2">
    <location>
        <begin position="362"/>
        <end position="452"/>
    </location>
</feature>
<dbReference type="InParanoid" id="Q24DQ7"/>
<organism evidence="3 4">
    <name type="scientific">Tetrahymena thermophila (strain SB210)</name>
    <dbReference type="NCBI Taxonomy" id="312017"/>
    <lineage>
        <taxon>Eukaryota</taxon>
        <taxon>Sar</taxon>
        <taxon>Alveolata</taxon>
        <taxon>Ciliophora</taxon>
        <taxon>Intramacronucleata</taxon>
        <taxon>Oligohymenophorea</taxon>
        <taxon>Hymenostomatida</taxon>
        <taxon>Tetrahymenina</taxon>
        <taxon>Tetrahymenidae</taxon>
        <taxon>Tetrahymena</taxon>
    </lineage>
</organism>
<accession>Q24DQ7</accession>
<proteinExistence type="predicted"/>
<feature type="compositionally biased region" description="Low complexity" evidence="2">
    <location>
        <begin position="972"/>
        <end position="999"/>
    </location>
</feature>
<evidence type="ECO:0000313" key="3">
    <source>
        <dbReference type="EMBL" id="EAS05933.2"/>
    </source>
</evidence>
<feature type="region of interest" description="Disordered" evidence="2">
    <location>
        <begin position="896"/>
        <end position="919"/>
    </location>
</feature>
<feature type="compositionally biased region" description="Basic and acidic residues" evidence="2">
    <location>
        <begin position="523"/>
        <end position="546"/>
    </location>
</feature>
<feature type="region of interest" description="Disordered" evidence="2">
    <location>
        <begin position="685"/>
        <end position="841"/>
    </location>
</feature>
<evidence type="ECO:0000256" key="1">
    <source>
        <dbReference type="SAM" id="Coils"/>
    </source>
</evidence>
<dbReference type="KEGG" id="tet:TTHERM_00790800"/>
<dbReference type="AlphaFoldDB" id="Q24DQ7"/>
<feature type="compositionally biased region" description="Polar residues" evidence="2">
    <location>
        <begin position="685"/>
        <end position="722"/>
    </location>
</feature>
<dbReference type="EMBL" id="GG662316">
    <property type="protein sequence ID" value="EAS05933.2"/>
    <property type="molecule type" value="Genomic_DNA"/>
</dbReference>
<dbReference type="HOGENOM" id="CLU_304129_0_0_1"/>
<keyword evidence="4" id="KW-1185">Reference proteome</keyword>
<feature type="coiled-coil region" evidence="1">
    <location>
        <begin position="215"/>
        <end position="337"/>
    </location>
</feature>
<dbReference type="GeneID" id="7837148"/>
<dbReference type="RefSeq" id="XP_001026178.2">
    <property type="nucleotide sequence ID" value="XM_001026178.2"/>
</dbReference>
<sequence>MQNYGSRNQLKPISNQYSQNQSPLSKNPKSMNAIKSQMFTVESYVDRYKHAFKEGNEVKNRDWQGLVKANEYLRECLRDLNFQISKKVEKQRDQIYQKFTSQSASGSLAKKSEEQIIEQQIAVLNQEYKNNSFILIQQEKELKNIDSKLMNVSQNQQFSLMQKIEQLQDSIKKERLEIKQNRQFNFLEGKYLDNVVNNNQLPKVVEMQQSKQLDSLKLQNTNQKLREQINKKEEIINEYAKKIQSIDKDFREALQNEKQFKIVDQELLAKIKIQRKKVQQLEDNIELIKHNMDREKMRFDGIQRDLKTLIQHTDDKINDIEMKTRQINNDLAQLRQVGTEVSPTFQQRFPQEDIRVSQFDERENNQQFSSVQSSKQQSRNVQSSPIKPSSSKSKSQKSLVKPDKISSNTNLKPKNVNKSTDDFSELQKNQPEAHQQKYSESKPNFTQKKNKIGKNDDFEDEFVQNQEKALQKQQVQDVEKNKQDISGIEVGEDDIENSNIKSKPQLTPIKQQQKQSQEAQINIKEKQNETEHQLKENQIENVEKQVVEQQIQQQQHESQKVIKKQNSDLDDQQDQNQDIQHKKQDDKIQYNHHSLQQVEKQHIQQEAQKQAAQQEVKKKPLKVDSGMQFDHDSPSNKQHNKQEKDMNRLNTEDIQNQITEIKNSSKEEKAQNIKSIQDQLSEIHNNINKIEQQSVKNDNKSLNSISNQNTAQQNKNLQQNGVTKKGEDDIDLDEDLDKIEEEIRRLEEEMQNKDKQTQQKENQEENIQQKQPSKVELAPIKKPAVKKETSFTQTDQAENKNEIFQYKNKESLSNIKEIHETNQQKSKVSMNQQEPNKRNSQVQLNPISQQNQIDQHQNQNSKKSLPHLEPIKQPLQNNKQQKSKINYDDLDFDDSADLLDDAHTNKNQNNPKSSQNDIKNQSNQNIQANNAQVQNIKANNNNQNHNNFKNDDSFDLDLLQDSNVKKNEQKTSQKQIQYQQQSQSNIQQQQNSKNNNNNNKDLDLEFFD</sequence>
<feature type="compositionally biased region" description="Polar residues" evidence="2">
    <location>
        <begin position="823"/>
        <end position="841"/>
    </location>
</feature>
<feature type="compositionally biased region" description="Low complexity" evidence="2">
    <location>
        <begin position="365"/>
        <end position="398"/>
    </location>
</feature>